<keyword evidence="2" id="KW-1185">Reference proteome</keyword>
<evidence type="ECO:0000256" key="1">
    <source>
        <dbReference type="SAM" id="MobiDB-lite"/>
    </source>
</evidence>
<feature type="compositionally biased region" description="Polar residues" evidence="1">
    <location>
        <begin position="319"/>
        <end position="354"/>
    </location>
</feature>
<evidence type="ECO:0000313" key="2">
    <source>
        <dbReference type="Proteomes" id="UP000081671"/>
    </source>
</evidence>
<dbReference type="GeneID" id="105997308"/>
<feature type="compositionally biased region" description="Basic and acidic residues" evidence="1">
    <location>
        <begin position="15"/>
        <end position="24"/>
    </location>
</feature>
<feature type="region of interest" description="Disordered" evidence="1">
    <location>
        <begin position="1"/>
        <end position="117"/>
    </location>
</feature>
<dbReference type="InParanoid" id="A0A1S3GFY5"/>
<gene>
    <name evidence="3" type="primary">LOC105997308</name>
</gene>
<protein>
    <submittedName>
        <fullName evidence="3">SH3 domain-containing protein C23A1.17-like</fullName>
    </submittedName>
</protein>
<dbReference type="Proteomes" id="UP000081671">
    <property type="component" value="Unplaced"/>
</dbReference>
<sequence>MAGESRLPICSDSQEPGKEVEADKPTASPPASHAPPKTPARTAAKRKTSLTSDLPLPLPLPRPVPWGRDIAALPSTGNATGAHSLRADSSNPKEGLTPKIPRGCLSAPTDSAPHNTPAANLGVRKVFVTLAPRVSSRVATRMATHDDIVDMDTTPPSEAVIFTSPLVSSNNSYTSSQASCSLQQGHILSGPVPTIPPTPHPYPSPQVPYILCQGHLPNGPVPTNLPPPQPYPFPPVPCSLDQGQLMMRPVPTNPPLPMVPYQHFVPQTNVIPKVPQHSVPIPLSTVPSVPSNMGSVTVPVSGGNASLPAKSPTDDDSAMDTTPPSQASIFQSPVSMNNHPALNQMPPASNNQPHMQLPRHTTMQSITSSSSAVNPAVITPQASSTNSQSAVYTATPTTDSMKIPTLTAAHVSCSVNTNPEAFSQELQNGEQWGYTEGRQAEGGE</sequence>
<feature type="compositionally biased region" description="Polar residues" evidence="1">
    <location>
        <begin position="108"/>
        <end position="117"/>
    </location>
</feature>
<evidence type="ECO:0000313" key="3">
    <source>
        <dbReference type="RefSeq" id="XP_012887154.1"/>
    </source>
</evidence>
<accession>A0A1S3GFY5</accession>
<proteinExistence type="predicted"/>
<feature type="region of interest" description="Disordered" evidence="1">
    <location>
        <begin position="294"/>
        <end position="354"/>
    </location>
</feature>
<name>A0A1S3GFY5_DIPOR</name>
<reference evidence="3" key="1">
    <citation type="submission" date="2025-08" db="UniProtKB">
        <authorList>
            <consortium name="RefSeq"/>
        </authorList>
    </citation>
    <scope>IDENTIFICATION</scope>
    <source>
        <tissue evidence="3">Kidney</tissue>
    </source>
</reference>
<organism evidence="2 3">
    <name type="scientific">Dipodomys ordii</name>
    <name type="common">Ord's kangaroo rat</name>
    <dbReference type="NCBI Taxonomy" id="10020"/>
    <lineage>
        <taxon>Eukaryota</taxon>
        <taxon>Metazoa</taxon>
        <taxon>Chordata</taxon>
        <taxon>Craniata</taxon>
        <taxon>Vertebrata</taxon>
        <taxon>Euteleostomi</taxon>
        <taxon>Mammalia</taxon>
        <taxon>Eutheria</taxon>
        <taxon>Euarchontoglires</taxon>
        <taxon>Glires</taxon>
        <taxon>Rodentia</taxon>
        <taxon>Castorimorpha</taxon>
        <taxon>Heteromyidae</taxon>
        <taxon>Dipodomyinae</taxon>
        <taxon>Dipodomys</taxon>
    </lineage>
</organism>
<dbReference type="RefSeq" id="XP_012887154.1">
    <property type="nucleotide sequence ID" value="XM_013031700.1"/>
</dbReference>
<dbReference type="AlphaFoldDB" id="A0A1S3GFY5"/>
<feature type="compositionally biased region" description="Polar residues" evidence="1">
    <location>
        <begin position="75"/>
        <end position="92"/>
    </location>
</feature>
<dbReference type="KEGG" id="dord:105997308"/>